<reference evidence="1 2" key="1">
    <citation type="submission" date="2018-06" db="EMBL/GenBank/DDBJ databases">
        <authorList>
            <consortium name="Pathogen Informatics"/>
            <person name="Doyle S."/>
        </authorList>
    </citation>
    <scope>NUCLEOTIDE SEQUENCE [LARGE SCALE GENOMIC DNA]</scope>
    <source>
        <strain evidence="1 2">NCTC9381</strain>
    </source>
</reference>
<keyword evidence="2" id="KW-1185">Reference proteome</keyword>
<gene>
    <name evidence="1" type="ORF">NCTC9381_03920</name>
</gene>
<dbReference type="EMBL" id="UGSO01000001">
    <property type="protein sequence ID" value="SUB17978.1"/>
    <property type="molecule type" value="Genomic_DNA"/>
</dbReference>
<accession>A0A379AKB5</accession>
<evidence type="ECO:0000313" key="1">
    <source>
        <dbReference type="EMBL" id="SUB17978.1"/>
    </source>
</evidence>
<name>A0A379AKB5_ENTAG</name>
<dbReference type="RefSeq" id="WP_062758197.1">
    <property type="nucleotide sequence ID" value="NZ_CP077366.1"/>
</dbReference>
<dbReference type="GeneID" id="66826761"/>
<organism evidence="1 2">
    <name type="scientific">Enterobacter agglomerans</name>
    <name type="common">Erwinia herbicola</name>
    <name type="synonym">Pantoea agglomerans</name>
    <dbReference type="NCBI Taxonomy" id="549"/>
    <lineage>
        <taxon>Bacteria</taxon>
        <taxon>Pseudomonadati</taxon>
        <taxon>Pseudomonadota</taxon>
        <taxon>Gammaproteobacteria</taxon>
        <taxon>Enterobacterales</taxon>
        <taxon>Erwiniaceae</taxon>
        <taxon>Pantoea</taxon>
        <taxon>Pantoea agglomerans group</taxon>
    </lineage>
</organism>
<dbReference type="Gene3D" id="3.40.50.2300">
    <property type="match status" value="1"/>
</dbReference>
<protein>
    <recommendedName>
        <fullName evidence="3">Response regulator</fullName>
    </recommendedName>
</protein>
<evidence type="ECO:0000313" key="2">
    <source>
        <dbReference type="Proteomes" id="UP000254640"/>
    </source>
</evidence>
<proteinExistence type="predicted"/>
<sequence length="210" mass="24534">MKKIIYIDDDSEARETYTEVLQEVFGGDFELKDIAPEFLLEDMLIKINDMHSVAGFVLDEKMNQLGQANFVGQSLAKKIRELDHKIPIYIFTAFKNEFNNEFGPAEVEYVIDKNELSDEETLESLTAKVRRHQNVYNDIMSERAEKLDEYLRKFLNGAITPAEKEELDQLNFLRKKNIVLQDSLIDENVNELFTETAKKIEDIYNKIKRI</sequence>
<dbReference type="Proteomes" id="UP000254640">
    <property type="component" value="Unassembled WGS sequence"/>
</dbReference>
<evidence type="ECO:0008006" key="3">
    <source>
        <dbReference type="Google" id="ProtNLM"/>
    </source>
</evidence>
<dbReference type="AlphaFoldDB" id="A0A379AKB5"/>